<gene>
    <name evidence="1" type="ORF">SAMN05192586_10349</name>
</gene>
<reference evidence="2" key="1">
    <citation type="submission" date="2016-10" db="EMBL/GenBank/DDBJ databases">
        <authorList>
            <person name="Varghese N."/>
            <person name="Submissions S."/>
        </authorList>
    </citation>
    <scope>NUCLEOTIDE SEQUENCE [LARGE SCALE GENOMIC DNA]</scope>
    <source>
        <strain evidence="2">KHC7</strain>
    </source>
</reference>
<accession>A0A1G7JL70</accession>
<evidence type="ECO:0000313" key="1">
    <source>
        <dbReference type="EMBL" id="SDF25534.1"/>
    </source>
</evidence>
<dbReference type="EMBL" id="FNBX01000003">
    <property type="protein sequence ID" value="SDF25534.1"/>
    <property type="molecule type" value="Genomic_DNA"/>
</dbReference>
<keyword evidence="2" id="KW-1185">Reference proteome</keyword>
<sequence length="510" mass="54531">MKKIFLPLALGGALALTLLLSVNFVLRPHVEREVLQSLRHISFSSGGQPYETSADQVSLAPFSSQLTIRGLTFRGHSPEGPLAYTVAEVQLRLPLRMLLAFTPLRPLVLPKEGFVPVAENLTLHNVALRTPQARGVLQREEIDVLRADAALAAQILAPTDSMDAASVLYRMGADNIRARFITVEIPGSAGLSRMTIDTADLRRWQGGSMAALDLRALRLTVNGREALRLGLLEQKDIHLPQEDMLRQLLAVADKTGAGMDEALAALIPLTDAMLAANPPLLGGLRAADLRLRLGEKSVRVREVRFSWLSTTPRHSLSRVEGLELPQGVLESLTGLDLPATVADMSFESQKTGPRQSREKASVRAVGLGDLNCALTIHEAGRGTSLLLQRYSGLELTYADAGLISRLVRGLAPAPDEALALVRAALALPNLAATPQNQAIRTALQSFFDQPGTLEVRTSTPQALGAEDLLAASDNPGAFFDVTAAAGQHTLEDQLRSLPAPGQPAAGPSGL</sequence>
<proteinExistence type="predicted"/>
<dbReference type="AlphaFoldDB" id="A0A1G7JL70"/>
<evidence type="ECO:0000313" key="2">
    <source>
        <dbReference type="Proteomes" id="UP000199355"/>
    </source>
</evidence>
<dbReference type="RefSeq" id="WP_092152812.1">
    <property type="nucleotide sequence ID" value="NZ_FNBX01000003.1"/>
</dbReference>
<protein>
    <submittedName>
        <fullName evidence="1">Uncharacterized protein</fullName>
    </submittedName>
</protein>
<organism evidence="1 2">
    <name type="scientific">Desulfovibrio legallii</name>
    <dbReference type="NCBI Taxonomy" id="571438"/>
    <lineage>
        <taxon>Bacteria</taxon>
        <taxon>Pseudomonadati</taxon>
        <taxon>Thermodesulfobacteriota</taxon>
        <taxon>Desulfovibrionia</taxon>
        <taxon>Desulfovibrionales</taxon>
        <taxon>Desulfovibrionaceae</taxon>
        <taxon>Desulfovibrio</taxon>
    </lineage>
</organism>
<dbReference type="OrthoDB" id="5455709at2"/>
<dbReference type="Proteomes" id="UP000199355">
    <property type="component" value="Unassembled WGS sequence"/>
</dbReference>
<name>A0A1G7JL70_9BACT</name>
<dbReference type="STRING" id="571438.SAMN05192586_10349"/>